<sequence length="103" mass="11540">MSNCHPHKPHCPQLDPVVVDPVNVYKDFYYSQPYDVVHPINIINQHHCVPCPHHVTVVTETDVMGNMMGPGMMPGMRTSGSRSTRGMRSARSGGSRTRGSRRR</sequence>
<organism evidence="2 3">
    <name type="scientific">Paenibacillus curdlanolyticus YK9</name>
    <dbReference type="NCBI Taxonomy" id="717606"/>
    <lineage>
        <taxon>Bacteria</taxon>
        <taxon>Bacillati</taxon>
        <taxon>Bacillota</taxon>
        <taxon>Bacilli</taxon>
        <taxon>Bacillales</taxon>
        <taxon>Paenibacillaceae</taxon>
        <taxon>Paenibacillus</taxon>
    </lineage>
</organism>
<evidence type="ECO:0008006" key="4">
    <source>
        <dbReference type="Google" id="ProtNLM"/>
    </source>
</evidence>
<evidence type="ECO:0000256" key="1">
    <source>
        <dbReference type="SAM" id="MobiDB-lite"/>
    </source>
</evidence>
<dbReference type="Proteomes" id="UP000005387">
    <property type="component" value="Unassembled WGS sequence"/>
</dbReference>
<accession>E0IGJ6</accession>
<feature type="region of interest" description="Disordered" evidence="1">
    <location>
        <begin position="66"/>
        <end position="103"/>
    </location>
</feature>
<dbReference type="AlphaFoldDB" id="E0IGJ6"/>
<evidence type="ECO:0000313" key="3">
    <source>
        <dbReference type="Proteomes" id="UP000005387"/>
    </source>
</evidence>
<name>E0IGJ6_9BACL</name>
<gene>
    <name evidence="2" type="ORF">PaecuDRAFT_4789</name>
</gene>
<reference evidence="2 3" key="1">
    <citation type="submission" date="2010-07" db="EMBL/GenBank/DDBJ databases">
        <title>The draft genome of Paenibacillus curdlanolyticus YK9.</title>
        <authorList>
            <consortium name="US DOE Joint Genome Institute (JGI-PGF)"/>
            <person name="Lucas S."/>
            <person name="Copeland A."/>
            <person name="Lapidus A."/>
            <person name="Cheng J.-F."/>
            <person name="Bruce D."/>
            <person name="Goodwin L."/>
            <person name="Pitluck S."/>
            <person name="Land M.L."/>
            <person name="Hauser L."/>
            <person name="Chang Y.-J."/>
            <person name="Jeffries C."/>
            <person name="Anderson I.J."/>
            <person name="Johnson E."/>
            <person name="Loganathan U."/>
            <person name="Mulhopadhyay B."/>
            <person name="Kyrpides N."/>
            <person name="Woyke T.J."/>
        </authorList>
    </citation>
    <scope>NUCLEOTIDE SEQUENCE [LARGE SCALE GENOMIC DNA]</scope>
    <source>
        <strain evidence="2 3">YK9</strain>
    </source>
</reference>
<dbReference type="RefSeq" id="WP_006040767.1">
    <property type="nucleotide sequence ID" value="NZ_AEDD01000019.1"/>
</dbReference>
<feature type="compositionally biased region" description="Low complexity" evidence="1">
    <location>
        <begin position="66"/>
        <end position="97"/>
    </location>
</feature>
<protein>
    <recommendedName>
        <fullName evidence="4">Spore coat protein D</fullName>
    </recommendedName>
</protein>
<proteinExistence type="predicted"/>
<dbReference type="EMBL" id="AEDD01000019">
    <property type="protein sequence ID" value="EFM08400.1"/>
    <property type="molecule type" value="Genomic_DNA"/>
</dbReference>
<dbReference type="OrthoDB" id="2679273at2"/>
<evidence type="ECO:0000313" key="2">
    <source>
        <dbReference type="EMBL" id="EFM08400.1"/>
    </source>
</evidence>
<keyword evidence="3" id="KW-1185">Reference proteome</keyword>